<feature type="compositionally biased region" description="Basic and acidic residues" evidence="1">
    <location>
        <begin position="78"/>
        <end position="89"/>
    </location>
</feature>
<dbReference type="AlphaFoldDB" id="A0AAV5D4L8"/>
<name>A0AAV5D4L8_ELECO</name>
<gene>
    <name evidence="2" type="primary">ga22693</name>
    <name evidence="2" type="ORF">PR202_ga22693</name>
</gene>
<feature type="compositionally biased region" description="Basic residues" evidence="1">
    <location>
        <begin position="67"/>
        <end position="77"/>
    </location>
</feature>
<feature type="region of interest" description="Disordered" evidence="1">
    <location>
        <begin position="36"/>
        <end position="96"/>
    </location>
</feature>
<evidence type="ECO:0000313" key="2">
    <source>
        <dbReference type="EMBL" id="GJN05092.1"/>
    </source>
</evidence>
<reference evidence="2" key="2">
    <citation type="submission" date="2021-12" db="EMBL/GenBank/DDBJ databases">
        <title>Resequencing data analysis of finger millet.</title>
        <authorList>
            <person name="Hatakeyama M."/>
            <person name="Aluri S."/>
            <person name="Balachadran M.T."/>
            <person name="Sivarajan S.R."/>
            <person name="Poveda L."/>
            <person name="Shimizu-Inatsugi R."/>
            <person name="Schlapbach R."/>
            <person name="Sreeman S.M."/>
            <person name="Shimizu K.K."/>
        </authorList>
    </citation>
    <scope>NUCLEOTIDE SEQUENCE</scope>
</reference>
<sequence length="96" mass="10499">MNKELDPPALLIMSPDELKLECTSCGHTWFSSYDADSSQSAERPCTASVAGNTEAGDTAARVADPKKKQHVKSRSRLVRSDTKRSKFDAIPEDESV</sequence>
<dbReference type="Proteomes" id="UP001054889">
    <property type="component" value="Unassembled WGS sequence"/>
</dbReference>
<accession>A0AAV5D4L8</accession>
<keyword evidence="3" id="KW-1185">Reference proteome</keyword>
<comment type="caution">
    <text evidence="2">The sequence shown here is derived from an EMBL/GenBank/DDBJ whole genome shotgun (WGS) entry which is preliminary data.</text>
</comment>
<evidence type="ECO:0000256" key="1">
    <source>
        <dbReference type="SAM" id="MobiDB-lite"/>
    </source>
</evidence>
<proteinExistence type="predicted"/>
<reference evidence="2" key="1">
    <citation type="journal article" date="2018" name="DNA Res.">
        <title>Multiple hybrid de novo genome assembly of finger millet, an orphan allotetraploid crop.</title>
        <authorList>
            <person name="Hatakeyama M."/>
            <person name="Aluri S."/>
            <person name="Balachadran M.T."/>
            <person name="Sivarajan S.R."/>
            <person name="Patrignani A."/>
            <person name="Gruter S."/>
            <person name="Poveda L."/>
            <person name="Shimizu-Inatsugi R."/>
            <person name="Baeten J."/>
            <person name="Francoijs K.J."/>
            <person name="Nataraja K.N."/>
            <person name="Reddy Y.A.N."/>
            <person name="Phadnis S."/>
            <person name="Ravikumar R.L."/>
            <person name="Schlapbach R."/>
            <person name="Sreeman S.M."/>
            <person name="Shimizu K.K."/>
        </authorList>
    </citation>
    <scope>NUCLEOTIDE SEQUENCE</scope>
</reference>
<protein>
    <submittedName>
        <fullName evidence="2">Uncharacterized protein</fullName>
    </submittedName>
</protein>
<evidence type="ECO:0000313" key="3">
    <source>
        <dbReference type="Proteomes" id="UP001054889"/>
    </source>
</evidence>
<dbReference type="EMBL" id="BQKI01000011">
    <property type="protein sequence ID" value="GJN05092.1"/>
    <property type="molecule type" value="Genomic_DNA"/>
</dbReference>
<organism evidence="2 3">
    <name type="scientific">Eleusine coracana subsp. coracana</name>
    <dbReference type="NCBI Taxonomy" id="191504"/>
    <lineage>
        <taxon>Eukaryota</taxon>
        <taxon>Viridiplantae</taxon>
        <taxon>Streptophyta</taxon>
        <taxon>Embryophyta</taxon>
        <taxon>Tracheophyta</taxon>
        <taxon>Spermatophyta</taxon>
        <taxon>Magnoliopsida</taxon>
        <taxon>Liliopsida</taxon>
        <taxon>Poales</taxon>
        <taxon>Poaceae</taxon>
        <taxon>PACMAD clade</taxon>
        <taxon>Chloridoideae</taxon>
        <taxon>Cynodonteae</taxon>
        <taxon>Eleusininae</taxon>
        <taxon>Eleusine</taxon>
    </lineage>
</organism>